<dbReference type="Proteomes" id="UP000011115">
    <property type="component" value="Unassembled WGS sequence"/>
</dbReference>
<feature type="compositionally biased region" description="Low complexity" evidence="1">
    <location>
        <begin position="170"/>
        <end position="184"/>
    </location>
</feature>
<feature type="compositionally biased region" description="Polar residues" evidence="1">
    <location>
        <begin position="291"/>
        <end position="301"/>
    </location>
</feature>
<keyword evidence="3" id="KW-1185">Reference proteome</keyword>
<dbReference type="Gramene" id="PGSC0003DMT400088019">
    <property type="protein sequence ID" value="PGSC0003DMT400088019"/>
    <property type="gene ID" value="PGSC0003DMG400037590"/>
</dbReference>
<reference evidence="2" key="2">
    <citation type="submission" date="2015-06" db="UniProtKB">
        <authorList>
            <consortium name="EnsemblPlants"/>
        </authorList>
    </citation>
    <scope>IDENTIFICATION</scope>
    <source>
        <strain evidence="2">DM1-3 516 R44</strain>
    </source>
</reference>
<dbReference type="EnsemblPlants" id="PGSC0003DMT400088019">
    <property type="protein sequence ID" value="PGSC0003DMT400088019"/>
    <property type="gene ID" value="PGSC0003DMG400037590"/>
</dbReference>
<dbReference type="PANTHER" id="PTHR33180">
    <property type="entry name" value="PHOTOSYSTEM II CP43 REACTION CENTER PROTEIN"/>
    <property type="match status" value="1"/>
</dbReference>
<feature type="region of interest" description="Disordered" evidence="1">
    <location>
        <begin position="283"/>
        <end position="333"/>
    </location>
</feature>
<dbReference type="AlphaFoldDB" id="M1DF28"/>
<evidence type="ECO:0000256" key="1">
    <source>
        <dbReference type="SAM" id="MobiDB-lite"/>
    </source>
</evidence>
<reference evidence="3" key="1">
    <citation type="journal article" date="2011" name="Nature">
        <title>Genome sequence and analysis of the tuber crop potato.</title>
        <authorList>
            <consortium name="The Potato Genome Sequencing Consortium"/>
        </authorList>
    </citation>
    <scope>NUCLEOTIDE SEQUENCE [LARGE SCALE GENOMIC DNA]</scope>
    <source>
        <strain evidence="3">cv. DM1-3 516 R44</strain>
    </source>
</reference>
<feature type="compositionally biased region" description="Polar residues" evidence="1">
    <location>
        <begin position="373"/>
        <end position="383"/>
    </location>
</feature>
<dbReference type="PaxDb" id="4113-PGSC0003DMT400088019"/>
<accession>M1DF28</accession>
<feature type="region of interest" description="Disordered" evidence="1">
    <location>
        <begin position="355"/>
        <end position="383"/>
    </location>
</feature>
<evidence type="ECO:0000313" key="3">
    <source>
        <dbReference type="Proteomes" id="UP000011115"/>
    </source>
</evidence>
<sequence>MVKGKKVECHNEHINAVLGRPLHSVLPYQGLPIAPSLDYLKGWLALMISNTTLRWMEEGDPIEKKDMNIASWSANFTGDDYESQTNTYISAIPVLITKLCQRARVPWDPTSDIEVTPSSSTNIRRIEAKFTRQEAGGRRATPTYISPEVDVDSLPVEEPLSTLTSEYSGIPAPSSQIPGASSSSESTKVTHVMILKMGRLAYSANVRATRLERSIPEMIDSAILTALTPLRTTIDDLAARVTACKNRQGETPEVSTLKTKIVELKKDITYLKATDFTILMQRTDDEDAPETSGSPSATTGDVQRDDAGHAESDAETEEELISVNAEETHESREEGIFKELLDLIGAVVQPMIQTSSTETSTIAPRGSGITIPSEVTQGTDVHA</sequence>
<protein>
    <submittedName>
        <fullName evidence="2">Polyprotein protein</fullName>
    </submittedName>
</protein>
<dbReference type="PANTHER" id="PTHR33180:SF31">
    <property type="entry name" value="POLYPROTEIN PROTEIN"/>
    <property type="match status" value="1"/>
</dbReference>
<name>M1DF28_SOLTU</name>
<proteinExistence type="predicted"/>
<dbReference type="InParanoid" id="M1DF28"/>
<evidence type="ECO:0000313" key="2">
    <source>
        <dbReference type="EnsemblPlants" id="PGSC0003DMT400088019"/>
    </source>
</evidence>
<organism evidence="2 3">
    <name type="scientific">Solanum tuberosum</name>
    <name type="common">Potato</name>
    <dbReference type="NCBI Taxonomy" id="4113"/>
    <lineage>
        <taxon>Eukaryota</taxon>
        <taxon>Viridiplantae</taxon>
        <taxon>Streptophyta</taxon>
        <taxon>Embryophyta</taxon>
        <taxon>Tracheophyta</taxon>
        <taxon>Spermatophyta</taxon>
        <taxon>Magnoliopsida</taxon>
        <taxon>eudicotyledons</taxon>
        <taxon>Gunneridae</taxon>
        <taxon>Pentapetalae</taxon>
        <taxon>asterids</taxon>
        <taxon>lamiids</taxon>
        <taxon>Solanales</taxon>
        <taxon>Solanaceae</taxon>
        <taxon>Solanoideae</taxon>
        <taxon>Solaneae</taxon>
        <taxon>Solanum</taxon>
    </lineage>
</organism>
<feature type="region of interest" description="Disordered" evidence="1">
    <location>
        <begin position="165"/>
        <end position="184"/>
    </location>
</feature>
<feature type="compositionally biased region" description="Basic and acidic residues" evidence="1">
    <location>
        <begin position="302"/>
        <end position="312"/>
    </location>
</feature>
<dbReference type="HOGENOM" id="CLU_029307_2_3_1"/>